<name>A0AAN9SL11_PSOTE</name>
<proteinExistence type="predicted"/>
<organism evidence="2 3">
    <name type="scientific">Psophocarpus tetragonolobus</name>
    <name type="common">Winged bean</name>
    <name type="synonym">Dolichos tetragonolobus</name>
    <dbReference type="NCBI Taxonomy" id="3891"/>
    <lineage>
        <taxon>Eukaryota</taxon>
        <taxon>Viridiplantae</taxon>
        <taxon>Streptophyta</taxon>
        <taxon>Embryophyta</taxon>
        <taxon>Tracheophyta</taxon>
        <taxon>Spermatophyta</taxon>
        <taxon>Magnoliopsida</taxon>
        <taxon>eudicotyledons</taxon>
        <taxon>Gunneridae</taxon>
        <taxon>Pentapetalae</taxon>
        <taxon>rosids</taxon>
        <taxon>fabids</taxon>
        <taxon>Fabales</taxon>
        <taxon>Fabaceae</taxon>
        <taxon>Papilionoideae</taxon>
        <taxon>50 kb inversion clade</taxon>
        <taxon>NPAAA clade</taxon>
        <taxon>indigoferoid/millettioid clade</taxon>
        <taxon>Phaseoleae</taxon>
        <taxon>Psophocarpus</taxon>
    </lineage>
</organism>
<sequence length="73" mass="8064">MIVRHGMGEGGKNVVGAYTPTKSHGEVQNYGWRREGGPTWDAVAAWGYGKKTGLEFKQANQLEHPNHPSCLRN</sequence>
<protein>
    <submittedName>
        <fullName evidence="2">Uncharacterized protein</fullName>
    </submittedName>
</protein>
<dbReference type="EMBL" id="JAYMYS010000004">
    <property type="protein sequence ID" value="KAK7397330.1"/>
    <property type="molecule type" value="Genomic_DNA"/>
</dbReference>
<feature type="region of interest" description="Disordered" evidence="1">
    <location>
        <begin position="1"/>
        <end position="20"/>
    </location>
</feature>
<dbReference type="Proteomes" id="UP001386955">
    <property type="component" value="Unassembled WGS sequence"/>
</dbReference>
<gene>
    <name evidence="2" type="ORF">VNO78_18498</name>
</gene>
<evidence type="ECO:0000256" key="1">
    <source>
        <dbReference type="SAM" id="MobiDB-lite"/>
    </source>
</evidence>
<dbReference type="AlphaFoldDB" id="A0AAN9SL11"/>
<reference evidence="2 3" key="1">
    <citation type="submission" date="2024-01" db="EMBL/GenBank/DDBJ databases">
        <title>The genomes of 5 underutilized Papilionoideae crops provide insights into root nodulation and disease resistanc.</title>
        <authorList>
            <person name="Jiang F."/>
        </authorList>
    </citation>
    <scope>NUCLEOTIDE SEQUENCE [LARGE SCALE GENOMIC DNA]</scope>
    <source>
        <strain evidence="2">DUOXIRENSHENG_FW03</strain>
        <tissue evidence="2">Leaves</tissue>
    </source>
</reference>
<evidence type="ECO:0000313" key="2">
    <source>
        <dbReference type="EMBL" id="KAK7397330.1"/>
    </source>
</evidence>
<keyword evidence="3" id="KW-1185">Reference proteome</keyword>
<accession>A0AAN9SL11</accession>
<comment type="caution">
    <text evidence="2">The sequence shown here is derived from an EMBL/GenBank/DDBJ whole genome shotgun (WGS) entry which is preliminary data.</text>
</comment>
<evidence type="ECO:0000313" key="3">
    <source>
        <dbReference type="Proteomes" id="UP001386955"/>
    </source>
</evidence>